<evidence type="ECO:0008006" key="3">
    <source>
        <dbReference type="Google" id="ProtNLM"/>
    </source>
</evidence>
<organism evidence="1 2">
    <name type="scientific">Micromonospora gifhornensis</name>
    <dbReference type="NCBI Taxonomy" id="84594"/>
    <lineage>
        <taxon>Bacteria</taxon>
        <taxon>Bacillati</taxon>
        <taxon>Actinomycetota</taxon>
        <taxon>Actinomycetes</taxon>
        <taxon>Micromonosporales</taxon>
        <taxon>Micromonosporaceae</taxon>
        <taxon>Micromonospora</taxon>
    </lineage>
</organism>
<dbReference type="RefSeq" id="WP_204292164.1">
    <property type="nucleotide sequence ID" value="NZ_BAAAGZ010000013.1"/>
</dbReference>
<sequence length="204" mass="22210">MTLLGHWPRFALVLPPVLFGCLLTGCASPSEPTDPSPFPTSYRLVDELCAKLDPQPMLDVVGGAAKTRELPFRPGHPSRKCMLGAGETDSAAMYLTVNTALADSPELAREALPPKPKPQARGTWYDLPQLGDRAWVWIMPVDEGLDLPDIAEPVTARRASMYATRGDAWIWLDLLSMGSEVPDEATTETLLAAYAKQTFTAMTP</sequence>
<proteinExistence type="predicted"/>
<dbReference type="Proteomes" id="UP000647860">
    <property type="component" value="Unassembled WGS sequence"/>
</dbReference>
<name>A0ABQ4IIA9_9ACTN</name>
<keyword evidence="2" id="KW-1185">Reference proteome</keyword>
<accession>A0ABQ4IIA9</accession>
<evidence type="ECO:0000313" key="1">
    <source>
        <dbReference type="EMBL" id="GIJ17617.1"/>
    </source>
</evidence>
<gene>
    <name evidence="1" type="ORF">Vgi01_43010</name>
</gene>
<comment type="caution">
    <text evidence="1">The sequence shown here is derived from an EMBL/GenBank/DDBJ whole genome shotgun (WGS) entry which is preliminary data.</text>
</comment>
<evidence type="ECO:0000313" key="2">
    <source>
        <dbReference type="Proteomes" id="UP000647860"/>
    </source>
</evidence>
<reference evidence="1 2" key="1">
    <citation type="submission" date="2021-01" db="EMBL/GenBank/DDBJ databases">
        <title>Whole genome shotgun sequence of Verrucosispora gifhornensis NBRC 16317.</title>
        <authorList>
            <person name="Komaki H."/>
            <person name="Tamura T."/>
        </authorList>
    </citation>
    <scope>NUCLEOTIDE SEQUENCE [LARGE SCALE GENOMIC DNA]</scope>
    <source>
        <strain evidence="1 2">NBRC 16317</strain>
    </source>
</reference>
<dbReference type="EMBL" id="BOPA01000029">
    <property type="protein sequence ID" value="GIJ17617.1"/>
    <property type="molecule type" value="Genomic_DNA"/>
</dbReference>
<protein>
    <recommendedName>
        <fullName evidence="3">DUF3558 domain-containing protein</fullName>
    </recommendedName>
</protein>